<evidence type="ECO:0000259" key="4">
    <source>
        <dbReference type="Pfam" id="PF17853"/>
    </source>
</evidence>
<dbReference type="Pfam" id="PF17853">
    <property type="entry name" value="GGDEF_2"/>
    <property type="match status" value="1"/>
</dbReference>
<dbReference type="InterPro" id="IPR025736">
    <property type="entry name" value="PucR_C-HTH_dom"/>
</dbReference>
<dbReference type="PANTHER" id="PTHR33744:SF1">
    <property type="entry name" value="DNA-BINDING TRANSCRIPTIONAL ACTIVATOR ADER"/>
    <property type="match status" value="1"/>
</dbReference>
<dbReference type="PANTHER" id="PTHR33744">
    <property type="entry name" value="CARBOHYDRATE DIACID REGULATOR"/>
    <property type="match status" value="1"/>
</dbReference>
<dbReference type="EMBL" id="JBHLTR010000017">
    <property type="protein sequence ID" value="MFC0559965.1"/>
    <property type="molecule type" value="Genomic_DNA"/>
</dbReference>
<gene>
    <name evidence="5" type="ORF">ACFFH4_12970</name>
</gene>
<accession>A0ABV6NGR5</accession>
<comment type="similarity">
    <text evidence="1">Belongs to the CdaR family.</text>
</comment>
<keyword evidence="6" id="KW-1185">Reference proteome</keyword>
<evidence type="ECO:0000313" key="6">
    <source>
        <dbReference type="Proteomes" id="UP001589833"/>
    </source>
</evidence>
<dbReference type="InterPro" id="IPR041522">
    <property type="entry name" value="CdaR_GGDEF"/>
</dbReference>
<protein>
    <submittedName>
        <fullName evidence="5">PucR family transcriptional regulator</fullName>
    </submittedName>
</protein>
<dbReference type="InterPro" id="IPR009057">
    <property type="entry name" value="Homeodomain-like_sf"/>
</dbReference>
<dbReference type="Pfam" id="PF13556">
    <property type="entry name" value="HTH_30"/>
    <property type="match status" value="1"/>
</dbReference>
<organism evidence="5 6">
    <name type="scientific">Halalkalibacter alkalisediminis</name>
    <dbReference type="NCBI Taxonomy" id="935616"/>
    <lineage>
        <taxon>Bacteria</taxon>
        <taxon>Bacillati</taxon>
        <taxon>Bacillota</taxon>
        <taxon>Bacilli</taxon>
        <taxon>Bacillales</taxon>
        <taxon>Bacillaceae</taxon>
        <taxon>Halalkalibacter</taxon>
    </lineage>
</organism>
<evidence type="ECO:0000256" key="1">
    <source>
        <dbReference type="ARBA" id="ARBA00006754"/>
    </source>
</evidence>
<sequence>MSVTMMDVQSLEIFKGSTIRTGANKLQSRYVNWVSVIETPVESFVRENELVLTTGIGCGHDQELFYSFVDDVIKSGASALAIALGPFVEAIPHRVIDLALKEEFILIELNWSVRFSDILEQVLEQIHEEKRQYFEKIETIRKSLLHCILSGQSLDLVANHFATSIGCEVFIADKRGVIRGKCKDLAEDLQDRWTSFMQEQLEEDGIYHSLGNTFEWLQYSGGYALQLTIHSAGNIQGYIIVGGFGAEPFTEEEHKEWLMLLEHATTAVAIHFLHEQAAKEAEWRLRDDFVWELTRGSFHSQESMLSRSKSLGYQLNLPYICVVAKPEHLKQSFQSMTHLTITFDHWLHECIRHMEEEAESVAKSMALKSMVTFQQEELIIFLEVNHHNANQQTRTYITKLIRRLHYLYPTITLTWGIAKQYGYSCFTASYQEAKRALEIGRKKNDQHAISTFADTTADRITENLLKNEELIDIASSVLDSLLRYSEERQINLLHTFTTYHHNRGNVSQTARELNLHRQSLLYRLRKIEALTNCSLDDADDLFILDLSTRLWLNGMKTHSD</sequence>
<dbReference type="Proteomes" id="UP001589833">
    <property type="component" value="Unassembled WGS sequence"/>
</dbReference>
<dbReference type="InterPro" id="IPR042070">
    <property type="entry name" value="PucR_C-HTH_sf"/>
</dbReference>
<dbReference type="InterPro" id="IPR051448">
    <property type="entry name" value="CdaR-like_regulators"/>
</dbReference>
<dbReference type="RefSeq" id="WP_273840703.1">
    <property type="nucleotide sequence ID" value="NZ_JAQQWT010000002.1"/>
</dbReference>
<feature type="domain" description="Purine catabolism PurC-like" evidence="2">
    <location>
        <begin position="7"/>
        <end position="126"/>
    </location>
</feature>
<dbReference type="Pfam" id="PF07905">
    <property type="entry name" value="PucR"/>
    <property type="match status" value="1"/>
</dbReference>
<dbReference type="InterPro" id="IPR012914">
    <property type="entry name" value="PucR_dom"/>
</dbReference>
<feature type="domain" description="CdaR GGDEF-like" evidence="4">
    <location>
        <begin position="300"/>
        <end position="439"/>
    </location>
</feature>
<evidence type="ECO:0000259" key="2">
    <source>
        <dbReference type="Pfam" id="PF07905"/>
    </source>
</evidence>
<evidence type="ECO:0000259" key="3">
    <source>
        <dbReference type="Pfam" id="PF13556"/>
    </source>
</evidence>
<name>A0ABV6NGR5_9BACI</name>
<reference evidence="5 6" key="1">
    <citation type="submission" date="2024-09" db="EMBL/GenBank/DDBJ databases">
        <authorList>
            <person name="Sun Q."/>
            <person name="Mori K."/>
        </authorList>
    </citation>
    <scope>NUCLEOTIDE SEQUENCE [LARGE SCALE GENOMIC DNA]</scope>
    <source>
        <strain evidence="5 6">NCAIM B.02301</strain>
    </source>
</reference>
<proteinExistence type="inferred from homology"/>
<dbReference type="SUPFAM" id="SSF46689">
    <property type="entry name" value="Homeodomain-like"/>
    <property type="match status" value="1"/>
</dbReference>
<feature type="domain" description="PucR C-terminal helix-turn-helix" evidence="3">
    <location>
        <begin position="492"/>
        <end position="549"/>
    </location>
</feature>
<evidence type="ECO:0000313" key="5">
    <source>
        <dbReference type="EMBL" id="MFC0559965.1"/>
    </source>
</evidence>
<comment type="caution">
    <text evidence="5">The sequence shown here is derived from an EMBL/GenBank/DDBJ whole genome shotgun (WGS) entry which is preliminary data.</text>
</comment>
<dbReference type="Gene3D" id="1.10.10.2840">
    <property type="entry name" value="PucR C-terminal helix-turn-helix domain"/>
    <property type="match status" value="1"/>
</dbReference>